<dbReference type="RefSeq" id="XP_072599951.1">
    <property type="nucleotide sequence ID" value="XM_072743850.1"/>
</dbReference>
<reference evidence="3" key="1">
    <citation type="submission" date="2025-08" db="UniProtKB">
        <authorList>
            <consortium name="RefSeq"/>
        </authorList>
    </citation>
    <scope>IDENTIFICATION</scope>
    <source>
        <tissue evidence="3">Cell line</tissue>
    </source>
</reference>
<evidence type="ECO:0000256" key="1">
    <source>
        <dbReference type="SAM" id="MobiDB-lite"/>
    </source>
</evidence>
<evidence type="ECO:0008006" key="4">
    <source>
        <dbReference type="Google" id="ProtNLM"/>
    </source>
</evidence>
<protein>
    <recommendedName>
        <fullName evidence="4">Collagen alpha-1(I) chain-like</fullName>
    </recommendedName>
</protein>
<gene>
    <name evidence="3" type="primary">LOC140596188</name>
</gene>
<feature type="compositionally biased region" description="Low complexity" evidence="1">
    <location>
        <begin position="36"/>
        <end position="50"/>
    </location>
</feature>
<proteinExistence type="predicted"/>
<feature type="compositionally biased region" description="Gly residues" evidence="1">
    <location>
        <begin position="19"/>
        <end position="35"/>
    </location>
</feature>
<feature type="region of interest" description="Disordered" evidence="1">
    <location>
        <begin position="1"/>
        <end position="196"/>
    </location>
</feature>
<dbReference type="Proteomes" id="UP001652641">
    <property type="component" value="Chromosome X"/>
</dbReference>
<feature type="compositionally biased region" description="Basic and acidic residues" evidence="1">
    <location>
        <begin position="119"/>
        <end position="150"/>
    </location>
</feature>
<keyword evidence="2" id="KW-1185">Reference proteome</keyword>
<accession>A0ABM4ZBN0</accession>
<name>A0ABM4ZBN0_VULVU</name>
<dbReference type="GeneID" id="140596188"/>
<evidence type="ECO:0000313" key="3">
    <source>
        <dbReference type="RefSeq" id="XP_072599951.1"/>
    </source>
</evidence>
<evidence type="ECO:0000313" key="2">
    <source>
        <dbReference type="Proteomes" id="UP001652641"/>
    </source>
</evidence>
<organism evidence="2 3">
    <name type="scientific">Vulpes vulpes</name>
    <name type="common">Red fox</name>
    <dbReference type="NCBI Taxonomy" id="9627"/>
    <lineage>
        <taxon>Eukaryota</taxon>
        <taxon>Metazoa</taxon>
        <taxon>Chordata</taxon>
        <taxon>Craniata</taxon>
        <taxon>Vertebrata</taxon>
        <taxon>Euteleostomi</taxon>
        <taxon>Mammalia</taxon>
        <taxon>Eutheria</taxon>
        <taxon>Laurasiatheria</taxon>
        <taxon>Carnivora</taxon>
        <taxon>Caniformia</taxon>
        <taxon>Canidae</taxon>
        <taxon>Vulpes</taxon>
    </lineage>
</organism>
<sequence length="266" mass="27688">MIVGGTMCGRDHEEVTRPGVGGARGGRGLRGGGARGKWAGPGASSPSGTSGNKGRRSRSRTPLRGTRSSGSVRRHPRGRPRSAALPPVGFGARGCGAPPKCRASAAPQQVVTGQGRGLRVPEGEAKQERAHAPQEAASRRGGCEWPEHGGHCGPRHVPVDAGASAKREEPSTWRPEGPGASRADAEGRSPPHTPYSRGLLPCPASAEASLLRALGPHRHLSCCCLRGRLMLVGSRLHVHRPHSTLGRDHSASSVAKCVRPCACVHM</sequence>